<dbReference type="AlphaFoldDB" id="A0A818WBN5"/>
<protein>
    <submittedName>
        <fullName evidence="1">Uncharacterized protein</fullName>
    </submittedName>
</protein>
<dbReference type="Proteomes" id="UP000663872">
    <property type="component" value="Unassembled WGS sequence"/>
</dbReference>
<feature type="non-terminal residue" evidence="1">
    <location>
        <position position="1"/>
    </location>
</feature>
<gene>
    <name evidence="1" type="ORF">GRG538_LOCUS29799</name>
</gene>
<dbReference type="EMBL" id="CAJNYT010005236">
    <property type="protein sequence ID" value="CAF3723485.1"/>
    <property type="molecule type" value="Genomic_DNA"/>
</dbReference>
<proteinExistence type="predicted"/>
<organism evidence="1 2">
    <name type="scientific">Rotaria socialis</name>
    <dbReference type="NCBI Taxonomy" id="392032"/>
    <lineage>
        <taxon>Eukaryota</taxon>
        <taxon>Metazoa</taxon>
        <taxon>Spiralia</taxon>
        <taxon>Gnathifera</taxon>
        <taxon>Rotifera</taxon>
        <taxon>Eurotatoria</taxon>
        <taxon>Bdelloidea</taxon>
        <taxon>Philodinida</taxon>
        <taxon>Philodinidae</taxon>
        <taxon>Rotaria</taxon>
    </lineage>
</organism>
<evidence type="ECO:0000313" key="1">
    <source>
        <dbReference type="EMBL" id="CAF3723485.1"/>
    </source>
</evidence>
<accession>A0A818WBN5</accession>
<reference evidence="1" key="1">
    <citation type="submission" date="2021-02" db="EMBL/GenBank/DDBJ databases">
        <authorList>
            <person name="Nowell W R."/>
        </authorList>
    </citation>
    <scope>NUCLEOTIDE SEQUENCE</scope>
</reference>
<evidence type="ECO:0000313" key="2">
    <source>
        <dbReference type="Proteomes" id="UP000663872"/>
    </source>
</evidence>
<name>A0A818WBN5_9BILA</name>
<sequence length="19" mass="2346">SAKLFENVKKRPRKYCIHK</sequence>
<comment type="caution">
    <text evidence="1">The sequence shown here is derived from an EMBL/GenBank/DDBJ whole genome shotgun (WGS) entry which is preliminary data.</text>
</comment>